<dbReference type="Pfam" id="PF23552">
    <property type="entry name" value="ParB_C"/>
    <property type="match status" value="1"/>
</dbReference>
<name>A0A0W8E1R7_9ZZZZ</name>
<dbReference type="GO" id="GO:0007059">
    <property type="term" value="P:chromosome segregation"/>
    <property type="evidence" value="ECO:0007669"/>
    <property type="project" value="UniProtKB-KW"/>
</dbReference>
<proteinExistence type="inferred from homology"/>
<dbReference type="GO" id="GO:0005694">
    <property type="term" value="C:chromosome"/>
    <property type="evidence" value="ECO:0007669"/>
    <property type="project" value="TreeGrafter"/>
</dbReference>
<evidence type="ECO:0000259" key="4">
    <source>
        <dbReference type="SMART" id="SM00470"/>
    </source>
</evidence>
<dbReference type="InterPro" id="IPR041468">
    <property type="entry name" value="HTH_ParB/Spo0J"/>
</dbReference>
<dbReference type="FunFam" id="1.10.10.2830:FF:000001">
    <property type="entry name" value="Chromosome partitioning protein ParB"/>
    <property type="match status" value="1"/>
</dbReference>
<feature type="domain" description="ParB-like N-terminal" evidence="4">
    <location>
        <begin position="29"/>
        <end position="118"/>
    </location>
</feature>
<dbReference type="EMBL" id="LNQE01001917">
    <property type="protein sequence ID" value="KUG02580.1"/>
    <property type="molecule type" value="Genomic_DNA"/>
</dbReference>
<keyword evidence="2" id="KW-0159">Chromosome partition</keyword>
<dbReference type="InterPro" id="IPR036086">
    <property type="entry name" value="ParB/Sulfiredoxin_sf"/>
</dbReference>
<comment type="caution">
    <text evidence="5">The sequence shown here is derived from an EMBL/GenBank/DDBJ whole genome shotgun (WGS) entry which is preliminary data.</text>
</comment>
<dbReference type="NCBIfam" id="TIGR00180">
    <property type="entry name" value="parB_part"/>
    <property type="match status" value="1"/>
</dbReference>
<dbReference type="InterPro" id="IPR050336">
    <property type="entry name" value="Chromosome_partition/occlusion"/>
</dbReference>
<keyword evidence="3" id="KW-0238">DNA-binding</keyword>
<dbReference type="InterPro" id="IPR057240">
    <property type="entry name" value="ParB_dimer_C"/>
</dbReference>
<dbReference type="SUPFAM" id="SSF110849">
    <property type="entry name" value="ParB/Sulfiredoxin"/>
    <property type="match status" value="1"/>
</dbReference>
<dbReference type="InterPro" id="IPR004437">
    <property type="entry name" value="ParB/RepB/Spo0J"/>
</dbReference>
<evidence type="ECO:0000256" key="2">
    <source>
        <dbReference type="ARBA" id="ARBA00022829"/>
    </source>
</evidence>
<sequence>MPKKERGLGRGLDALLSANRTFYDGDNMQEIDINIVKARADQPRSIFREESLAELAGSIKEHGMLQPILVKPDQDGYEIIAGERRWRAARMAGLKSLPAIVKDIGEEEAAEISLIENLQRDDLTVVEEAKAYKKMMDRHDYTQESLSLRIGKSRSHIANTVRILGLPEEVLMLLEQRKLTAGHARALLAIGNVREQVKMANAIVEDKISVRQTETSVKHRMNSQKAKYDQSENKTAEIKELEERLQICLGTRAELANGKNGGKIIIEYYSLDDLERICDIIGI</sequence>
<dbReference type="InterPro" id="IPR003115">
    <property type="entry name" value="ParB_N"/>
</dbReference>
<evidence type="ECO:0000256" key="1">
    <source>
        <dbReference type="ARBA" id="ARBA00006295"/>
    </source>
</evidence>
<evidence type="ECO:0000256" key="3">
    <source>
        <dbReference type="ARBA" id="ARBA00023125"/>
    </source>
</evidence>
<gene>
    <name evidence="5" type="ORF">ASZ90_020082</name>
</gene>
<dbReference type="FunFam" id="3.90.1530.30:FF:000001">
    <property type="entry name" value="Chromosome partitioning protein ParB"/>
    <property type="match status" value="1"/>
</dbReference>
<dbReference type="SMART" id="SM00470">
    <property type="entry name" value="ParB"/>
    <property type="match status" value="1"/>
</dbReference>
<protein>
    <submittedName>
        <fullName evidence="5">Chromosome (Plasmid) partitioning protein parb / stage 0 sporulation protein j</fullName>
    </submittedName>
</protein>
<dbReference type="Gene3D" id="3.90.1530.30">
    <property type="match status" value="1"/>
</dbReference>
<accession>A0A0W8E1R7</accession>
<dbReference type="Pfam" id="PF02195">
    <property type="entry name" value="ParB_N"/>
    <property type="match status" value="1"/>
</dbReference>
<comment type="similarity">
    <text evidence="1">Belongs to the ParB family.</text>
</comment>
<dbReference type="CDD" id="cd16393">
    <property type="entry name" value="SPO0J_N"/>
    <property type="match status" value="1"/>
</dbReference>
<evidence type="ECO:0000313" key="5">
    <source>
        <dbReference type="EMBL" id="KUG02580.1"/>
    </source>
</evidence>
<dbReference type="AlphaFoldDB" id="A0A0W8E1R7"/>
<dbReference type="PANTHER" id="PTHR33375">
    <property type="entry name" value="CHROMOSOME-PARTITIONING PROTEIN PARB-RELATED"/>
    <property type="match status" value="1"/>
</dbReference>
<dbReference type="GO" id="GO:0045881">
    <property type="term" value="P:positive regulation of sporulation resulting in formation of a cellular spore"/>
    <property type="evidence" value="ECO:0007669"/>
    <property type="project" value="TreeGrafter"/>
</dbReference>
<dbReference type="Gene3D" id="1.10.10.2830">
    <property type="match status" value="1"/>
</dbReference>
<organism evidence="5">
    <name type="scientific">hydrocarbon metagenome</name>
    <dbReference type="NCBI Taxonomy" id="938273"/>
    <lineage>
        <taxon>unclassified sequences</taxon>
        <taxon>metagenomes</taxon>
        <taxon>ecological metagenomes</taxon>
    </lineage>
</organism>
<reference evidence="5" key="1">
    <citation type="journal article" date="2015" name="Proc. Natl. Acad. Sci. U.S.A.">
        <title>Networks of energetic and metabolic interactions define dynamics in microbial communities.</title>
        <authorList>
            <person name="Embree M."/>
            <person name="Liu J.K."/>
            <person name="Al-Bassam M.M."/>
            <person name="Zengler K."/>
        </authorList>
    </citation>
    <scope>NUCLEOTIDE SEQUENCE</scope>
</reference>
<dbReference type="GO" id="GO:0003677">
    <property type="term" value="F:DNA binding"/>
    <property type="evidence" value="ECO:0007669"/>
    <property type="project" value="UniProtKB-KW"/>
</dbReference>
<dbReference type="SUPFAM" id="SSF109709">
    <property type="entry name" value="KorB DNA-binding domain-like"/>
    <property type="match status" value="1"/>
</dbReference>
<dbReference type="PANTHER" id="PTHR33375:SF1">
    <property type="entry name" value="CHROMOSOME-PARTITIONING PROTEIN PARB-RELATED"/>
    <property type="match status" value="1"/>
</dbReference>
<dbReference type="Pfam" id="PF17762">
    <property type="entry name" value="HTH_ParB"/>
    <property type="match status" value="1"/>
</dbReference>